<gene>
    <name evidence="1" type="primary">Necator_chrI.g1440</name>
    <name evidence="1" type="ORF">RB195_005314</name>
</gene>
<accession>A0ABR1BM78</accession>
<name>A0ABR1BM78_NECAM</name>
<dbReference type="Proteomes" id="UP001303046">
    <property type="component" value="Unassembled WGS sequence"/>
</dbReference>
<evidence type="ECO:0000313" key="2">
    <source>
        <dbReference type="Proteomes" id="UP001303046"/>
    </source>
</evidence>
<dbReference type="EMBL" id="JAVFWL010000001">
    <property type="protein sequence ID" value="KAK6727552.1"/>
    <property type="molecule type" value="Genomic_DNA"/>
</dbReference>
<protein>
    <submittedName>
        <fullName evidence="1">Uncharacterized protein</fullName>
    </submittedName>
</protein>
<keyword evidence="2" id="KW-1185">Reference proteome</keyword>
<sequence>MVGRIVNNDVLENGHTTDKAALKRHAPKAHKTINTFFFAGLKDTGGPGRKFTISPHNFSLILDKLDKFLRYDHAEVLLAILTEACCNQYKDC</sequence>
<evidence type="ECO:0000313" key="1">
    <source>
        <dbReference type="EMBL" id="KAK6727552.1"/>
    </source>
</evidence>
<reference evidence="1 2" key="1">
    <citation type="submission" date="2023-08" db="EMBL/GenBank/DDBJ databases">
        <title>A Necator americanus chromosomal reference genome.</title>
        <authorList>
            <person name="Ilik V."/>
            <person name="Petrzelkova K.J."/>
            <person name="Pardy F."/>
            <person name="Fuh T."/>
            <person name="Niatou-Singa F.S."/>
            <person name="Gouil Q."/>
            <person name="Baker L."/>
            <person name="Ritchie M.E."/>
            <person name="Jex A.R."/>
            <person name="Gazzola D."/>
            <person name="Li H."/>
            <person name="Toshio Fujiwara R."/>
            <person name="Zhan B."/>
            <person name="Aroian R.V."/>
            <person name="Pafco B."/>
            <person name="Schwarz E.M."/>
        </authorList>
    </citation>
    <scope>NUCLEOTIDE SEQUENCE [LARGE SCALE GENOMIC DNA]</scope>
    <source>
        <strain evidence="1 2">Aroian</strain>
        <tissue evidence="1">Whole animal</tissue>
    </source>
</reference>
<proteinExistence type="predicted"/>
<organism evidence="1 2">
    <name type="scientific">Necator americanus</name>
    <name type="common">Human hookworm</name>
    <dbReference type="NCBI Taxonomy" id="51031"/>
    <lineage>
        <taxon>Eukaryota</taxon>
        <taxon>Metazoa</taxon>
        <taxon>Ecdysozoa</taxon>
        <taxon>Nematoda</taxon>
        <taxon>Chromadorea</taxon>
        <taxon>Rhabditida</taxon>
        <taxon>Rhabditina</taxon>
        <taxon>Rhabditomorpha</taxon>
        <taxon>Strongyloidea</taxon>
        <taxon>Ancylostomatidae</taxon>
        <taxon>Bunostominae</taxon>
        <taxon>Necator</taxon>
    </lineage>
</organism>
<comment type="caution">
    <text evidence="1">The sequence shown here is derived from an EMBL/GenBank/DDBJ whole genome shotgun (WGS) entry which is preliminary data.</text>
</comment>